<evidence type="ECO:0000256" key="2">
    <source>
        <dbReference type="ARBA" id="ARBA00005099"/>
    </source>
</evidence>
<dbReference type="EMBL" id="PCVL01000001">
    <property type="protein sequence ID" value="PIQ73005.1"/>
    <property type="molecule type" value="Genomic_DNA"/>
</dbReference>
<evidence type="ECO:0000256" key="8">
    <source>
        <dbReference type="ARBA" id="ARBA00022679"/>
    </source>
</evidence>
<dbReference type="InterPro" id="IPR000192">
    <property type="entry name" value="Aminotrans_V_dom"/>
</dbReference>
<comment type="similarity">
    <text evidence="3">Belongs to the class-V pyridoxal-phosphate-dependent aminotransferase family. SerC subfamily.</text>
</comment>
<evidence type="ECO:0000256" key="11">
    <source>
        <dbReference type="ARBA" id="ARBA00031421"/>
    </source>
</evidence>
<name>A0A2H0KP22_9BACT</name>
<evidence type="ECO:0000256" key="1">
    <source>
        <dbReference type="ARBA" id="ARBA00001933"/>
    </source>
</evidence>
<dbReference type="InterPro" id="IPR022278">
    <property type="entry name" value="Pser_aminoTfrase"/>
</dbReference>
<sequence>MKKYFFTPGPSQLFPTISKHIKNAVNYNISSISHRGQQFKQIFKNTVDSLKKLLNIPDTYYVFFLSSATEAMERIIENCVEKYSFHFVNGAFSKKFFEIASDLKKEPFEYEVDYGKGFNFNAIAIPKKIELICFTHNETSTGVALNVNDIYKFKKLYPNKLIAVDIVSSVPYVDLNYSLVDIIFFSVQKGFGLPAGLGVLIISPQALEKSKYLANKNLNIGSHHSFIELVNYAQKNQTPETPNVFAIYLLEKVINDMLKIGINNIRKNTDIKAKLLYKFLDNNDGFKPFVEKKSVRSKTVITSEVKIGSQEIIKKLIRKGFIVGNGYGIYKDKHIRIANFPAHTIQSVKGLITQLSI</sequence>
<keyword evidence="9" id="KW-0663">Pyridoxal phosphate</keyword>
<evidence type="ECO:0000259" key="14">
    <source>
        <dbReference type="Pfam" id="PF00266"/>
    </source>
</evidence>
<evidence type="ECO:0000313" key="16">
    <source>
        <dbReference type="Proteomes" id="UP000229570"/>
    </source>
</evidence>
<evidence type="ECO:0000256" key="4">
    <source>
        <dbReference type="ARBA" id="ARBA00013030"/>
    </source>
</evidence>
<comment type="pathway">
    <text evidence="2">Amino-acid biosynthesis; L-serine biosynthesis; L-serine from 3-phospho-D-glycerate: step 2/3.</text>
</comment>
<dbReference type="InterPro" id="IPR015422">
    <property type="entry name" value="PyrdxlP-dep_Trfase_small"/>
</dbReference>
<dbReference type="InterPro" id="IPR015424">
    <property type="entry name" value="PyrdxlP-dep_Trfase"/>
</dbReference>
<dbReference type="PANTHER" id="PTHR21152:SF40">
    <property type="entry name" value="ALANINE--GLYOXYLATE AMINOTRANSFERASE"/>
    <property type="match status" value="1"/>
</dbReference>
<evidence type="ECO:0000256" key="12">
    <source>
        <dbReference type="ARBA" id="ARBA00047630"/>
    </source>
</evidence>
<keyword evidence="7" id="KW-0028">Amino-acid biosynthesis</keyword>
<proteinExistence type="inferred from homology"/>
<dbReference type="GO" id="GO:0004648">
    <property type="term" value="F:O-phospho-L-serine:2-oxoglutarate aminotransferase activity"/>
    <property type="evidence" value="ECO:0007669"/>
    <property type="project" value="UniProtKB-EC"/>
</dbReference>
<feature type="domain" description="Aminotransferase class V" evidence="14">
    <location>
        <begin position="125"/>
        <end position="320"/>
    </location>
</feature>
<dbReference type="AlphaFoldDB" id="A0A2H0KP22"/>
<dbReference type="GO" id="GO:0019265">
    <property type="term" value="P:glycine biosynthetic process, by transamination of glyoxylate"/>
    <property type="evidence" value="ECO:0007669"/>
    <property type="project" value="TreeGrafter"/>
</dbReference>
<organism evidence="15 16">
    <name type="scientific">Candidatus Roizmanbacteria bacterium CG11_big_fil_rev_8_21_14_0_20_35_14</name>
    <dbReference type="NCBI Taxonomy" id="1974855"/>
    <lineage>
        <taxon>Bacteria</taxon>
        <taxon>Candidatus Roizmaniibacteriota</taxon>
    </lineage>
</organism>
<dbReference type="EC" id="2.6.1.52" evidence="4"/>
<dbReference type="GO" id="GO:0006564">
    <property type="term" value="P:L-serine biosynthetic process"/>
    <property type="evidence" value="ECO:0007669"/>
    <property type="project" value="UniProtKB-KW"/>
</dbReference>
<comment type="cofactor">
    <cofactor evidence="1">
        <name>pyridoxal 5'-phosphate</name>
        <dbReference type="ChEBI" id="CHEBI:597326"/>
    </cofactor>
</comment>
<dbReference type="SUPFAM" id="SSF53383">
    <property type="entry name" value="PLP-dependent transferases"/>
    <property type="match status" value="1"/>
</dbReference>
<dbReference type="PANTHER" id="PTHR21152">
    <property type="entry name" value="AMINOTRANSFERASE CLASS V"/>
    <property type="match status" value="1"/>
</dbReference>
<evidence type="ECO:0000256" key="6">
    <source>
        <dbReference type="ARBA" id="ARBA00022576"/>
    </source>
</evidence>
<dbReference type="Gene3D" id="3.40.640.10">
    <property type="entry name" value="Type I PLP-dependent aspartate aminotransferase-like (Major domain)"/>
    <property type="match status" value="1"/>
</dbReference>
<dbReference type="UniPathway" id="UPA00135">
    <property type="reaction ID" value="UER00197"/>
</dbReference>
<keyword evidence="10" id="KW-0718">Serine biosynthesis</keyword>
<dbReference type="Proteomes" id="UP000229570">
    <property type="component" value="Unassembled WGS sequence"/>
</dbReference>
<comment type="catalytic activity">
    <reaction evidence="12">
        <text>4-(phosphooxy)-L-threonine + 2-oxoglutarate = (R)-3-hydroxy-2-oxo-4-phosphooxybutanoate + L-glutamate</text>
        <dbReference type="Rhea" id="RHEA:16573"/>
        <dbReference type="ChEBI" id="CHEBI:16810"/>
        <dbReference type="ChEBI" id="CHEBI:29985"/>
        <dbReference type="ChEBI" id="CHEBI:58452"/>
        <dbReference type="ChEBI" id="CHEBI:58538"/>
        <dbReference type="EC" id="2.6.1.52"/>
    </reaction>
</comment>
<evidence type="ECO:0000256" key="7">
    <source>
        <dbReference type="ARBA" id="ARBA00022605"/>
    </source>
</evidence>
<keyword evidence="5" id="KW-0963">Cytoplasm</keyword>
<evidence type="ECO:0000256" key="3">
    <source>
        <dbReference type="ARBA" id="ARBA00006904"/>
    </source>
</evidence>
<evidence type="ECO:0000313" key="15">
    <source>
        <dbReference type="EMBL" id="PIQ73005.1"/>
    </source>
</evidence>
<dbReference type="PIRSF" id="PIRSF000525">
    <property type="entry name" value="SerC"/>
    <property type="match status" value="1"/>
</dbReference>
<comment type="caution">
    <text evidence="15">The sequence shown here is derived from an EMBL/GenBank/DDBJ whole genome shotgun (WGS) entry which is preliminary data.</text>
</comment>
<reference evidence="15 16" key="1">
    <citation type="submission" date="2017-09" db="EMBL/GenBank/DDBJ databases">
        <title>Depth-based differentiation of microbial function through sediment-hosted aquifers and enrichment of novel symbionts in the deep terrestrial subsurface.</title>
        <authorList>
            <person name="Probst A.J."/>
            <person name="Ladd B."/>
            <person name="Jarett J.K."/>
            <person name="Geller-Mcgrath D.E."/>
            <person name="Sieber C.M."/>
            <person name="Emerson J.B."/>
            <person name="Anantharaman K."/>
            <person name="Thomas B.C."/>
            <person name="Malmstrom R."/>
            <person name="Stieglmeier M."/>
            <person name="Klingl A."/>
            <person name="Woyke T."/>
            <person name="Ryan C.M."/>
            <person name="Banfield J.F."/>
        </authorList>
    </citation>
    <scope>NUCLEOTIDE SEQUENCE [LARGE SCALE GENOMIC DNA]</scope>
    <source>
        <strain evidence="15">CG11_big_fil_rev_8_21_14_0_20_35_14</strain>
    </source>
</reference>
<dbReference type="GO" id="GO:0004760">
    <property type="term" value="F:L-serine-pyruvate transaminase activity"/>
    <property type="evidence" value="ECO:0007669"/>
    <property type="project" value="TreeGrafter"/>
</dbReference>
<dbReference type="GO" id="GO:0008453">
    <property type="term" value="F:alanine-glyoxylate transaminase activity"/>
    <property type="evidence" value="ECO:0007669"/>
    <property type="project" value="TreeGrafter"/>
</dbReference>
<evidence type="ECO:0000256" key="10">
    <source>
        <dbReference type="ARBA" id="ARBA00023299"/>
    </source>
</evidence>
<evidence type="ECO:0000256" key="9">
    <source>
        <dbReference type="ARBA" id="ARBA00022898"/>
    </source>
</evidence>
<gene>
    <name evidence="15" type="ORF">COV86_00065</name>
</gene>
<evidence type="ECO:0000256" key="5">
    <source>
        <dbReference type="ARBA" id="ARBA00022490"/>
    </source>
</evidence>
<dbReference type="Pfam" id="PF00266">
    <property type="entry name" value="Aminotran_5"/>
    <property type="match status" value="2"/>
</dbReference>
<comment type="catalytic activity">
    <reaction evidence="13">
        <text>O-phospho-L-serine + 2-oxoglutarate = 3-phosphooxypyruvate + L-glutamate</text>
        <dbReference type="Rhea" id="RHEA:14329"/>
        <dbReference type="ChEBI" id="CHEBI:16810"/>
        <dbReference type="ChEBI" id="CHEBI:18110"/>
        <dbReference type="ChEBI" id="CHEBI:29985"/>
        <dbReference type="ChEBI" id="CHEBI:57524"/>
        <dbReference type="EC" id="2.6.1.52"/>
    </reaction>
</comment>
<feature type="domain" description="Aminotransferase class V" evidence="14">
    <location>
        <begin position="4"/>
        <end position="79"/>
    </location>
</feature>
<accession>A0A2H0KP22</accession>
<keyword evidence="8 15" id="KW-0808">Transferase</keyword>
<dbReference type="Gene3D" id="3.90.1150.10">
    <property type="entry name" value="Aspartate Aminotransferase, domain 1"/>
    <property type="match status" value="1"/>
</dbReference>
<protein>
    <recommendedName>
        <fullName evidence="4">phosphoserine transaminase</fullName>
        <ecNumber evidence="4">2.6.1.52</ecNumber>
    </recommendedName>
    <alternativeName>
        <fullName evidence="11">Phosphohydroxythreonine aminotransferase</fullName>
    </alternativeName>
</protein>
<evidence type="ECO:0000256" key="13">
    <source>
        <dbReference type="ARBA" id="ARBA00049007"/>
    </source>
</evidence>
<dbReference type="InterPro" id="IPR015421">
    <property type="entry name" value="PyrdxlP-dep_Trfase_major"/>
</dbReference>
<keyword evidence="6 15" id="KW-0032">Aminotransferase</keyword>